<dbReference type="InterPro" id="IPR007527">
    <property type="entry name" value="Znf_SWIM"/>
</dbReference>
<dbReference type="PANTHER" id="PTHR47718:SF2">
    <property type="entry name" value="PROTEIN FAR1-RELATED SEQUENCE 5-LIKE"/>
    <property type="match status" value="1"/>
</dbReference>
<dbReference type="InterPro" id="IPR018289">
    <property type="entry name" value="MULE_transposase_dom"/>
</dbReference>
<feature type="region of interest" description="Disordered" evidence="5">
    <location>
        <begin position="677"/>
        <end position="698"/>
    </location>
</feature>
<dbReference type="PANTHER" id="PTHR47718">
    <property type="entry name" value="OS01G0519700 PROTEIN"/>
    <property type="match status" value="1"/>
</dbReference>
<dbReference type="GO" id="GO:0008270">
    <property type="term" value="F:zinc ion binding"/>
    <property type="evidence" value="ECO:0007669"/>
    <property type="project" value="UniProtKB-KW"/>
</dbReference>
<dbReference type="Proteomes" id="UP000515211">
    <property type="component" value="Chromosome 9"/>
</dbReference>
<evidence type="ECO:0000313" key="7">
    <source>
        <dbReference type="Proteomes" id="UP000515211"/>
    </source>
</evidence>
<evidence type="ECO:0000256" key="1">
    <source>
        <dbReference type="ARBA" id="ARBA00022723"/>
    </source>
</evidence>
<keyword evidence="3" id="KW-0862">Zinc</keyword>
<evidence type="ECO:0000313" key="8">
    <source>
        <dbReference type="RefSeq" id="XP_052110206.1"/>
    </source>
</evidence>
<evidence type="ECO:0000256" key="5">
    <source>
        <dbReference type="SAM" id="MobiDB-lite"/>
    </source>
</evidence>
<keyword evidence="2 4" id="KW-0863">Zinc-finger</keyword>
<dbReference type="RefSeq" id="XP_052110206.1">
    <property type="nucleotide sequence ID" value="XM_052254246.1"/>
</dbReference>
<dbReference type="Pfam" id="PF04434">
    <property type="entry name" value="SWIM"/>
    <property type="match status" value="1"/>
</dbReference>
<feature type="compositionally biased region" description="Polar residues" evidence="5">
    <location>
        <begin position="687"/>
        <end position="696"/>
    </location>
</feature>
<name>A0A9C6WHR1_ARADU</name>
<accession>A0A9C6WHR1</accession>
<gene>
    <name evidence="8" type="primary">LOC107465301</name>
</gene>
<sequence>MDVEFDWLPKLGKIFNTVEEAWQFWIDYGGRMGFGVRKQYSNKNADGKILSLRFVCTKEGVRKSDKRDSLTVIPRLETRTNCGVKLGIRYIKGIEKYEIHDFFSEHNHPLHLSHTTHMLTCQRKISQVQAQEIEMADDSGITQRASFELMSRQVGGRENIGYTRLDQKNYLRTKRMKSMAYGEAGSLLAYFQQESLENPSFSHAIQLDLEEQITNIFWADAKMIMDYEYFGDVVTLDTTYSTNNACRPLAVFAGFNHFRGVVIFGAALLYDESSDSFEWLFRVFLKTHKNKKPRTIFTDQAAAMANGLAKVMPETYHALCSWHLMQNGIKHLGNLMKNGSYFLRDFKACMYEYVDETNFKEAWDKLLDDYDLKENKWLMNLYKLKEKWARCYMNNAFTIGMRSTQLSESLNADLKNCMKPNLNIIQFFNHFERVVNDKRYNELQGEFQSRQKLPRLKMVSSPLLQQVSEVYTLPLFNLFQEEYDKYSAACIREVNDRSFVYEYVVALCNENKEFKVTFDPSLSSISCNCRKFETFGILCCHAIKVLDVKDIKLLPEQYILKRWTRGAMRRLVKDMHGRIVEEDTCLTSTQWFKQTCPKLVRTVTQASDCKEARVFVEKAVEELSKKVDDICKLNLGLEINDTDSSLPIQCTNLQLLEVRGLKRRNGVRNFRRRPKSWVEKQPKNKKNQFSNTSQQQKQDKVIKLNGSISQLDEHGFNRLLMNLGCILTELFNAKYAKYAWITIDFGRYLTELLK</sequence>
<dbReference type="AlphaFoldDB" id="A0A9C6WHR1"/>
<keyword evidence="1" id="KW-0479">Metal-binding</keyword>
<organism evidence="7 8">
    <name type="scientific">Arachis duranensis</name>
    <name type="common">Wild peanut</name>
    <dbReference type="NCBI Taxonomy" id="130453"/>
    <lineage>
        <taxon>Eukaryota</taxon>
        <taxon>Viridiplantae</taxon>
        <taxon>Streptophyta</taxon>
        <taxon>Embryophyta</taxon>
        <taxon>Tracheophyta</taxon>
        <taxon>Spermatophyta</taxon>
        <taxon>Magnoliopsida</taxon>
        <taxon>eudicotyledons</taxon>
        <taxon>Gunneridae</taxon>
        <taxon>Pentapetalae</taxon>
        <taxon>rosids</taxon>
        <taxon>fabids</taxon>
        <taxon>Fabales</taxon>
        <taxon>Fabaceae</taxon>
        <taxon>Papilionoideae</taxon>
        <taxon>50 kb inversion clade</taxon>
        <taxon>dalbergioids sensu lato</taxon>
        <taxon>Dalbergieae</taxon>
        <taxon>Pterocarpus clade</taxon>
        <taxon>Arachis</taxon>
    </lineage>
</organism>
<reference evidence="7" key="1">
    <citation type="journal article" date="2016" name="Nat. Genet.">
        <title>The genome sequences of Arachis duranensis and Arachis ipaensis, the diploid ancestors of cultivated peanut.</title>
        <authorList>
            <person name="Bertioli D.J."/>
            <person name="Cannon S.B."/>
            <person name="Froenicke L."/>
            <person name="Huang G."/>
            <person name="Farmer A.D."/>
            <person name="Cannon E.K."/>
            <person name="Liu X."/>
            <person name="Gao D."/>
            <person name="Clevenger J."/>
            <person name="Dash S."/>
            <person name="Ren L."/>
            <person name="Moretzsohn M.C."/>
            <person name="Shirasawa K."/>
            <person name="Huang W."/>
            <person name="Vidigal B."/>
            <person name="Abernathy B."/>
            <person name="Chu Y."/>
            <person name="Niederhuth C.E."/>
            <person name="Umale P."/>
            <person name="Araujo A.C."/>
            <person name="Kozik A."/>
            <person name="Kim K.D."/>
            <person name="Burow M.D."/>
            <person name="Varshney R.K."/>
            <person name="Wang X."/>
            <person name="Zhang X."/>
            <person name="Barkley N."/>
            <person name="Guimaraes P.M."/>
            <person name="Isobe S."/>
            <person name="Guo B."/>
            <person name="Liao B."/>
            <person name="Stalker H.T."/>
            <person name="Schmitz R.J."/>
            <person name="Scheffler B.E."/>
            <person name="Leal-Bertioli S.C."/>
            <person name="Xun X."/>
            <person name="Jackson S.A."/>
            <person name="Michelmore R."/>
            <person name="Ozias-Akins P."/>
        </authorList>
    </citation>
    <scope>NUCLEOTIDE SEQUENCE [LARGE SCALE GENOMIC DNA]</scope>
    <source>
        <strain evidence="7">cv. V14167</strain>
    </source>
</reference>
<proteinExistence type="predicted"/>
<feature type="domain" description="SWIM-type" evidence="6">
    <location>
        <begin position="514"/>
        <end position="550"/>
    </location>
</feature>
<evidence type="ECO:0000256" key="3">
    <source>
        <dbReference type="ARBA" id="ARBA00022833"/>
    </source>
</evidence>
<protein>
    <submittedName>
        <fullName evidence="8">Protein FAR1-RELATED SEQUENCE 5-like</fullName>
    </submittedName>
</protein>
<dbReference type="PROSITE" id="PS50966">
    <property type="entry name" value="ZF_SWIM"/>
    <property type="match status" value="1"/>
</dbReference>
<dbReference type="GeneID" id="107465301"/>
<evidence type="ECO:0000259" key="6">
    <source>
        <dbReference type="PROSITE" id="PS50966"/>
    </source>
</evidence>
<dbReference type="Pfam" id="PF10551">
    <property type="entry name" value="MULE"/>
    <property type="match status" value="1"/>
</dbReference>
<dbReference type="SMART" id="SM00575">
    <property type="entry name" value="ZnF_PMZ"/>
    <property type="match status" value="1"/>
</dbReference>
<dbReference type="KEGG" id="adu:107465301"/>
<dbReference type="InterPro" id="IPR006564">
    <property type="entry name" value="Znf_PMZ"/>
</dbReference>
<evidence type="ECO:0000256" key="4">
    <source>
        <dbReference type="PROSITE-ProRule" id="PRU00325"/>
    </source>
</evidence>
<reference evidence="8" key="2">
    <citation type="submission" date="2025-08" db="UniProtKB">
        <authorList>
            <consortium name="RefSeq"/>
        </authorList>
    </citation>
    <scope>IDENTIFICATION</scope>
    <source>
        <tissue evidence="8">Whole plant</tissue>
    </source>
</reference>
<dbReference type="InterPro" id="IPR004330">
    <property type="entry name" value="FAR1_DNA_bnd_dom"/>
</dbReference>
<evidence type="ECO:0000256" key="2">
    <source>
        <dbReference type="ARBA" id="ARBA00022771"/>
    </source>
</evidence>
<dbReference type="Pfam" id="PF03101">
    <property type="entry name" value="FAR1"/>
    <property type="match status" value="1"/>
</dbReference>
<keyword evidence="7" id="KW-1185">Reference proteome</keyword>